<dbReference type="AlphaFoldDB" id="A0A0F9G4V5"/>
<feature type="non-terminal residue" evidence="1">
    <location>
        <position position="1"/>
    </location>
</feature>
<proteinExistence type="predicted"/>
<name>A0A0F9G4V5_9ZZZZ</name>
<comment type="caution">
    <text evidence="1">The sequence shown here is derived from an EMBL/GenBank/DDBJ whole genome shotgun (WGS) entry which is preliminary data.</text>
</comment>
<dbReference type="EMBL" id="LAZR01029871">
    <property type="protein sequence ID" value="KKL58297.1"/>
    <property type="molecule type" value="Genomic_DNA"/>
</dbReference>
<gene>
    <name evidence="1" type="ORF">LCGC14_2226750</name>
</gene>
<sequence length="27" mass="3102">ITGEIPSEDIKEVTLLVIAFYFFTRAK</sequence>
<accession>A0A0F9G4V5</accession>
<protein>
    <submittedName>
        <fullName evidence="1">Uncharacterized protein</fullName>
    </submittedName>
</protein>
<evidence type="ECO:0000313" key="1">
    <source>
        <dbReference type="EMBL" id="KKL58297.1"/>
    </source>
</evidence>
<reference evidence="1" key="1">
    <citation type="journal article" date="2015" name="Nature">
        <title>Complex archaea that bridge the gap between prokaryotes and eukaryotes.</title>
        <authorList>
            <person name="Spang A."/>
            <person name="Saw J.H."/>
            <person name="Jorgensen S.L."/>
            <person name="Zaremba-Niedzwiedzka K."/>
            <person name="Martijn J."/>
            <person name="Lind A.E."/>
            <person name="van Eijk R."/>
            <person name="Schleper C."/>
            <person name="Guy L."/>
            <person name="Ettema T.J."/>
        </authorList>
    </citation>
    <scope>NUCLEOTIDE SEQUENCE</scope>
</reference>
<organism evidence="1">
    <name type="scientific">marine sediment metagenome</name>
    <dbReference type="NCBI Taxonomy" id="412755"/>
    <lineage>
        <taxon>unclassified sequences</taxon>
        <taxon>metagenomes</taxon>
        <taxon>ecological metagenomes</taxon>
    </lineage>
</organism>